<dbReference type="GO" id="GO:0005737">
    <property type="term" value="C:cytoplasm"/>
    <property type="evidence" value="ECO:0007669"/>
    <property type="project" value="TreeGrafter"/>
</dbReference>
<keyword evidence="1" id="KW-0540">Nuclease</keyword>
<reference evidence="3 4" key="1">
    <citation type="journal article" date="2021" name="Commun. Biol.">
        <title>The genome of Shorea leprosula (Dipterocarpaceae) highlights the ecological relevance of drought in aseasonal tropical rainforests.</title>
        <authorList>
            <person name="Ng K.K.S."/>
            <person name="Kobayashi M.J."/>
            <person name="Fawcett J.A."/>
            <person name="Hatakeyama M."/>
            <person name="Paape T."/>
            <person name="Ng C.H."/>
            <person name="Ang C.C."/>
            <person name="Tnah L.H."/>
            <person name="Lee C.T."/>
            <person name="Nishiyama T."/>
            <person name="Sese J."/>
            <person name="O'Brien M.J."/>
            <person name="Copetti D."/>
            <person name="Mohd Noor M.I."/>
            <person name="Ong R.C."/>
            <person name="Putra M."/>
            <person name="Sireger I.Z."/>
            <person name="Indrioko S."/>
            <person name="Kosugi Y."/>
            <person name="Izuno A."/>
            <person name="Isagi Y."/>
            <person name="Lee S.L."/>
            <person name="Shimizu K.K."/>
        </authorList>
    </citation>
    <scope>NUCLEOTIDE SEQUENCE [LARGE SCALE GENOMIC DNA]</scope>
    <source>
        <strain evidence="3">214</strain>
    </source>
</reference>
<dbReference type="Proteomes" id="UP001054252">
    <property type="component" value="Unassembled WGS sequence"/>
</dbReference>
<dbReference type="PANTHER" id="PTHR13620">
    <property type="entry name" value="3-5 EXONUCLEASE"/>
    <property type="match status" value="1"/>
</dbReference>
<dbReference type="AlphaFoldDB" id="A0AAV5LSS6"/>
<comment type="caution">
    <text evidence="3">The sequence shown here is derived from an EMBL/GenBank/DDBJ whole genome shotgun (WGS) entry which is preliminary data.</text>
</comment>
<gene>
    <name evidence="3" type="ORF">SLEP1_g48169</name>
</gene>
<keyword evidence="4" id="KW-1185">Reference proteome</keyword>
<name>A0AAV5LSS6_9ROSI</name>
<dbReference type="GO" id="GO:0003676">
    <property type="term" value="F:nucleic acid binding"/>
    <property type="evidence" value="ECO:0007669"/>
    <property type="project" value="InterPro"/>
</dbReference>
<protein>
    <recommendedName>
        <fullName evidence="5">3'-5' exonuclease domain-containing protein</fullName>
    </recommendedName>
</protein>
<dbReference type="PANTHER" id="PTHR13620:SF121">
    <property type="entry name" value="EMB|CAB82946.1-RELATED"/>
    <property type="match status" value="1"/>
</dbReference>
<evidence type="ECO:0008006" key="5">
    <source>
        <dbReference type="Google" id="ProtNLM"/>
    </source>
</evidence>
<keyword evidence="2" id="KW-0378">Hydrolase</keyword>
<dbReference type="SUPFAM" id="SSF53098">
    <property type="entry name" value="Ribonuclease H-like"/>
    <property type="match status" value="1"/>
</dbReference>
<proteinExistence type="predicted"/>
<dbReference type="EMBL" id="BPVZ01000142">
    <property type="protein sequence ID" value="GKV40538.1"/>
    <property type="molecule type" value="Genomic_DNA"/>
</dbReference>
<dbReference type="InterPro" id="IPR051132">
    <property type="entry name" value="3-5_Exonuclease_domain"/>
</dbReference>
<sequence>MATVLVVTLGDDHVRTTVTQSETDVDRHIRDFLSNRRNDKKVIGLDVELTLNEERSSTSKSDLPDFTFVGIGIKGSLTKLEKEYGLGCKNAVDLKQFAAEVMRKPQLGLCGVDELALMVGSLKLEKPTSVVFSDWGGEVLNKKQIKLAASNVYAYFKIANKLLNES</sequence>
<dbReference type="InterPro" id="IPR012337">
    <property type="entry name" value="RNaseH-like_sf"/>
</dbReference>
<dbReference type="Gene3D" id="3.30.420.10">
    <property type="entry name" value="Ribonuclease H-like superfamily/Ribonuclease H"/>
    <property type="match status" value="1"/>
</dbReference>
<evidence type="ECO:0000313" key="3">
    <source>
        <dbReference type="EMBL" id="GKV40538.1"/>
    </source>
</evidence>
<dbReference type="GO" id="GO:0008408">
    <property type="term" value="F:3'-5' exonuclease activity"/>
    <property type="evidence" value="ECO:0007669"/>
    <property type="project" value="TreeGrafter"/>
</dbReference>
<evidence type="ECO:0000256" key="2">
    <source>
        <dbReference type="ARBA" id="ARBA00022801"/>
    </source>
</evidence>
<evidence type="ECO:0000313" key="4">
    <source>
        <dbReference type="Proteomes" id="UP001054252"/>
    </source>
</evidence>
<dbReference type="GO" id="GO:0005634">
    <property type="term" value="C:nucleus"/>
    <property type="evidence" value="ECO:0007669"/>
    <property type="project" value="TreeGrafter"/>
</dbReference>
<accession>A0AAV5LSS6</accession>
<dbReference type="InterPro" id="IPR036397">
    <property type="entry name" value="RNaseH_sf"/>
</dbReference>
<organism evidence="3 4">
    <name type="scientific">Rubroshorea leprosula</name>
    <dbReference type="NCBI Taxonomy" id="152421"/>
    <lineage>
        <taxon>Eukaryota</taxon>
        <taxon>Viridiplantae</taxon>
        <taxon>Streptophyta</taxon>
        <taxon>Embryophyta</taxon>
        <taxon>Tracheophyta</taxon>
        <taxon>Spermatophyta</taxon>
        <taxon>Magnoliopsida</taxon>
        <taxon>eudicotyledons</taxon>
        <taxon>Gunneridae</taxon>
        <taxon>Pentapetalae</taxon>
        <taxon>rosids</taxon>
        <taxon>malvids</taxon>
        <taxon>Malvales</taxon>
        <taxon>Dipterocarpaceae</taxon>
        <taxon>Rubroshorea</taxon>
    </lineage>
</organism>
<evidence type="ECO:0000256" key="1">
    <source>
        <dbReference type="ARBA" id="ARBA00022722"/>
    </source>
</evidence>